<dbReference type="PANTHER" id="PTHR42717">
    <property type="entry name" value="DIHYDROOROTASE-RELATED"/>
    <property type="match status" value="1"/>
</dbReference>
<gene>
    <name evidence="4" type="ORF">J2W84_003542</name>
</gene>
<name>A0ABU1QZA7_9BACT</name>
<keyword evidence="4" id="KW-0378">Hydrolase</keyword>
<dbReference type="InterPro" id="IPR020043">
    <property type="entry name" value="Deacetylase_Atu3266-like"/>
</dbReference>
<dbReference type="InterPro" id="IPR006680">
    <property type="entry name" value="Amidohydro-rel"/>
</dbReference>
<protein>
    <submittedName>
        <fullName evidence="4">Dihydroorotase</fullName>
        <ecNumber evidence="4">3.5.2.3</ecNumber>
    </submittedName>
</protein>
<evidence type="ECO:0000259" key="3">
    <source>
        <dbReference type="Pfam" id="PF01979"/>
    </source>
</evidence>
<dbReference type="Pfam" id="PF01979">
    <property type="entry name" value="Amidohydro_1"/>
    <property type="match status" value="1"/>
</dbReference>
<dbReference type="InterPro" id="IPR011059">
    <property type="entry name" value="Metal-dep_hydrolase_composite"/>
</dbReference>
<dbReference type="GO" id="GO:0004151">
    <property type="term" value="F:dihydroorotase activity"/>
    <property type="evidence" value="ECO:0007669"/>
    <property type="project" value="UniProtKB-EC"/>
</dbReference>
<comment type="caution">
    <text evidence="4">The sequence shown here is derived from an EMBL/GenBank/DDBJ whole genome shotgun (WGS) entry which is preliminary data.</text>
</comment>
<evidence type="ECO:0000313" key="5">
    <source>
        <dbReference type="Proteomes" id="UP001264980"/>
    </source>
</evidence>
<evidence type="ECO:0000256" key="1">
    <source>
        <dbReference type="SAM" id="MobiDB-lite"/>
    </source>
</evidence>
<dbReference type="Gene3D" id="2.30.40.10">
    <property type="entry name" value="Urease, subunit C, domain 1"/>
    <property type="match status" value="1"/>
</dbReference>
<dbReference type="SUPFAM" id="SSF51338">
    <property type="entry name" value="Composite domain of metallo-dependent hydrolases"/>
    <property type="match status" value="1"/>
</dbReference>
<feature type="domain" description="Amidohydrolase-related" evidence="3">
    <location>
        <begin position="306"/>
        <end position="397"/>
    </location>
</feature>
<dbReference type="SUPFAM" id="SSF51556">
    <property type="entry name" value="Metallo-dependent hydrolases"/>
    <property type="match status" value="1"/>
</dbReference>
<dbReference type="NCBIfam" id="NF006689">
    <property type="entry name" value="PRK09237.1"/>
    <property type="match status" value="1"/>
</dbReference>
<dbReference type="PANTHER" id="PTHR42717:SF1">
    <property type="entry name" value="IMIDAZOLONEPROPIONASE AND RELATED AMIDOHYDROLASES"/>
    <property type="match status" value="1"/>
</dbReference>
<keyword evidence="2" id="KW-0732">Signal</keyword>
<feature type="region of interest" description="Disordered" evidence="1">
    <location>
        <begin position="423"/>
        <end position="445"/>
    </location>
</feature>
<dbReference type="InterPro" id="IPR032466">
    <property type="entry name" value="Metal_Hydrolase"/>
</dbReference>
<accession>A0ABU1QZA7</accession>
<sequence>MRAFSLSALAVLFMLCQPAWSQTKKYSIVIKGGHVIDPKNNVDAVMDVAIEGTPGGEDGKIALVAKNIDASQAVQVVDAKGLYVTPGLIDIHVHFFWGTDLKGTYRNGPNGLPADGFTFRSGVTTVVDAGSSGWKTFETFKKQTIDLSKTRVLAFLNIVGEGMAGGKFENSLEEMDAKATAEMAKKYPNDVVGVKLAHFVGHDWTPTDRALEAGTLANIPIMVDFGSANPVLPLEELYLKKFRKGDIYTHCFGGNSNNSGRGRESIVDVSTNKVKPYAIEAQKRGVIFDVGFGGASFLFSQGQPAIKQGFYPNSISTDLHTSSMNSAMKDMNNIMSMFMAMGMDFKSVIKASTWNPAQEIRREELGNLSVGSPADVAILNLRDGNFGYYARDGKITGKKRIETEATIRGGNIVYTLNARVEPVNLPRPERPATNQGPQTPGTGPR</sequence>
<reference evidence="4 5" key="1">
    <citation type="submission" date="2023-07" db="EMBL/GenBank/DDBJ databases">
        <title>Sorghum-associated microbial communities from plants grown in Nebraska, USA.</title>
        <authorList>
            <person name="Schachtman D."/>
        </authorList>
    </citation>
    <scope>NUCLEOTIDE SEQUENCE [LARGE SCALE GENOMIC DNA]</scope>
    <source>
        <strain evidence="4 5">BE57</strain>
    </source>
</reference>
<feature type="compositionally biased region" description="Polar residues" evidence="1">
    <location>
        <begin position="432"/>
        <end position="445"/>
    </location>
</feature>
<dbReference type="Gene3D" id="3.20.20.140">
    <property type="entry name" value="Metal-dependent hydrolases"/>
    <property type="match status" value="1"/>
</dbReference>
<dbReference type="PIRSF" id="PIRSF039004">
    <property type="entry name" value="ADE_EF_0837"/>
    <property type="match status" value="1"/>
</dbReference>
<dbReference type="EMBL" id="JAVDTI010000003">
    <property type="protein sequence ID" value="MDR6806494.1"/>
    <property type="molecule type" value="Genomic_DNA"/>
</dbReference>
<keyword evidence="5" id="KW-1185">Reference proteome</keyword>
<dbReference type="Proteomes" id="UP001264980">
    <property type="component" value="Unassembled WGS sequence"/>
</dbReference>
<organism evidence="4 5">
    <name type="scientific">Dyadobacter fermentans</name>
    <dbReference type="NCBI Taxonomy" id="94254"/>
    <lineage>
        <taxon>Bacteria</taxon>
        <taxon>Pseudomonadati</taxon>
        <taxon>Bacteroidota</taxon>
        <taxon>Cytophagia</taxon>
        <taxon>Cytophagales</taxon>
        <taxon>Spirosomataceae</taxon>
        <taxon>Dyadobacter</taxon>
    </lineage>
</organism>
<evidence type="ECO:0000256" key="2">
    <source>
        <dbReference type="SAM" id="SignalP"/>
    </source>
</evidence>
<evidence type="ECO:0000313" key="4">
    <source>
        <dbReference type="EMBL" id="MDR6806494.1"/>
    </source>
</evidence>
<feature type="signal peptide" evidence="2">
    <location>
        <begin position="1"/>
        <end position="21"/>
    </location>
</feature>
<dbReference type="RefSeq" id="WP_309985341.1">
    <property type="nucleotide sequence ID" value="NZ_JAVDTI010000003.1"/>
</dbReference>
<proteinExistence type="predicted"/>
<feature type="chain" id="PRO_5045528346" evidence="2">
    <location>
        <begin position="22"/>
        <end position="445"/>
    </location>
</feature>
<dbReference type="EC" id="3.5.2.3" evidence="4"/>